<dbReference type="InterPro" id="IPR011611">
    <property type="entry name" value="PfkB_dom"/>
</dbReference>
<dbReference type="Gene3D" id="3.40.1190.20">
    <property type="match status" value="1"/>
</dbReference>
<keyword evidence="2" id="KW-0808">Transferase</keyword>
<dbReference type="SUPFAM" id="SSF53613">
    <property type="entry name" value="Ribokinase-like"/>
    <property type="match status" value="1"/>
</dbReference>
<dbReference type="GO" id="GO:0016301">
    <property type="term" value="F:kinase activity"/>
    <property type="evidence" value="ECO:0007669"/>
    <property type="project" value="UniProtKB-KW"/>
</dbReference>
<feature type="domain" description="Carbohydrate kinase PfkB" evidence="4">
    <location>
        <begin position="1"/>
        <end position="310"/>
    </location>
</feature>
<dbReference type="CDD" id="cd01166">
    <property type="entry name" value="KdgK"/>
    <property type="match status" value="1"/>
</dbReference>
<dbReference type="Pfam" id="PF00294">
    <property type="entry name" value="PfkB"/>
    <property type="match status" value="1"/>
</dbReference>
<proteinExistence type="inferred from homology"/>
<keyword evidence="6" id="KW-1185">Reference proteome</keyword>
<dbReference type="InterPro" id="IPR029056">
    <property type="entry name" value="Ribokinase-like"/>
</dbReference>
<sequence>MSKILTLGEIMLRLSTDPGTLMTYSTNFTGHYGGGEANVGISLANFGHDVEFASKVPANPLGVAVRKHLKSYGVDTSLLSKGGERLGTYYLESGVGERAASVVYDRAYSSFSSMQELEWSFDQLFDDVKLFHISGVTAALSKNWADWTVALVKEAKNRGIKVSYDINYRAKLWTQAECGALLDQVLPMVDYLSAGKLDALYLMGIAENTSEKDDMTYYYDKMSEKFPNIEVIYSTIRQVHSASHNVLQGTMWKDGETTYSNVHTITPIVDRVGGGDAYAAGILHGILAGFTAEHTVDFAIAASSMKHTINGDCNQFSEEEVEDFMNSESGAIKR</sequence>
<dbReference type="AlphaFoldDB" id="A0A143Y8X1"/>
<dbReference type="PANTHER" id="PTHR43320:SF2">
    <property type="entry name" value="2-DEHYDRO-3-DEOXYGLUCONOKINASE_2-DEHYDRO-3-DEOXYGALACTONOKINASE"/>
    <property type="match status" value="1"/>
</dbReference>
<gene>
    <name evidence="5" type="ORF">Tpal_148</name>
</gene>
<accession>A0A143Y8X1</accession>
<name>A0A143Y8X1_9LACT</name>
<dbReference type="Proteomes" id="UP000242754">
    <property type="component" value="Unassembled WGS sequence"/>
</dbReference>
<dbReference type="EMBL" id="FJNE01000001">
    <property type="protein sequence ID" value="CZQ81028.1"/>
    <property type="molecule type" value="Genomic_DNA"/>
</dbReference>
<comment type="similarity">
    <text evidence="1">Belongs to the carbohydrate kinase PfkB family.</text>
</comment>
<evidence type="ECO:0000256" key="1">
    <source>
        <dbReference type="ARBA" id="ARBA00010688"/>
    </source>
</evidence>
<dbReference type="OrthoDB" id="9813569at2"/>
<dbReference type="InterPro" id="IPR052700">
    <property type="entry name" value="Carb_kinase_PfkB-like"/>
</dbReference>
<evidence type="ECO:0000313" key="6">
    <source>
        <dbReference type="Proteomes" id="UP000242754"/>
    </source>
</evidence>
<dbReference type="RefSeq" id="WP_087029972.1">
    <property type="nucleotide sequence ID" value="NZ_FJNE01000001.1"/>
</dbReference>
<keyword evidence="3 5" id="KW-0418">Kinase</keyword>
<organism evidence="5 6">
    <name type="scientific">Trichococcus palustris</name>
    <dbReference type="NCBI Taxonomy" id="140314"/>
    <lineage>
        <taxon>Bacteria</taxon>
        <taxon>Bacillati</taxon>
        <taxon>Bacillota</taxon>
        <taxon>Bacilli</taxon>
        <taxon>Lactobacillales</taxon>
        <taxon>Carnobacteriaceae</taxon>
        <taxon>Trichococcus</taxon>
    </lineage>
</organism>
<evidence type="ECO:0000256" key="3">
    <source>
        <dbReference type="ARBA" id="ARBA00022777"/>
    </source>
</evidence>
<evidence type="ECO:0000313" key="5">
    <source>
        <dbReference type="EMBL" id="CZQ81028.1"/>
    </source>
</evidence>
<protein>
    <submittedName>
        <fullName evidence="5">Carbohydrate kinase pfkb</fullName>
    </submittedName>
</protein>
<dbReference type="STRING" id="140314.SAMN04488076_102143"/>
<reference evidence="5 6" key="1">
    <citation type="submission" date="2016-02" db="EMBL/GenBank/DDBJ databases">
        <authorList>
            <person name="Wen L."/>
            <person name="He K."/>
            <person name="Yang H."/>
        </authorList>
    </citation>
    <scope>NUCLEOTIDE SEQUENCE [LARGE SCALE GENOMIC DNA]</scope>
    <source>
        <strain evidence="5">Trichococcus palustris</strain>
    </source>
</reference>
<evidence type="ECO:0000259" key="4">
    <source>
        <dbReference type="Pfam" id="PF00294"/>
    </source>
</evidence>
<dbReference type="PANTHER" id="PTHR43320">
    <property type="entry name" value="SUGAR KINASE"/>
    <property type="match status" value="1"/>
</dbReference>
<evidence type="ECO:0000256" key="2">
    <source>
        <dbReference type="ARBA" id="ARBA00022679"/>
    </source>
</evidence>